<dbReference type="Pfam" id="PF00004">
    <property type="entry name" value="AAA"/>
    <property type="match status" value="1"/>
</dbReference>
<feature type="compositionally biased region" description="Basic and acidic residues" evidence="1">
    <location>
        <begin position="273"/>
        <end position="283"/>
    </location>
</feature>
<feature type="compositionally biased region" description="Basic and acidic residues" evidence="1">
    <location>
        <begin position="191"/>
        <end position="203"/>
    </location>
</feature>
<feature type="region of interest" description="Disordered" evidence="1">
    <location>
        <begin position="1080"/>
        <end position="1281"/>
    </location>
</feature>
<dbReference type="OrthoDB" id="10042665at2759"/>
<dbReference type="InterPro" id="IPR056599">
    <property type="entry name" value="AAA_lid_fung"/>
</dbReference>
<feature type="compositionally biased region" description="Basic and acidic residues" evidence="1">
    <location>
        <begin position="1250"/>
        <end position="1259"/>
    </location>
</feature>
<dbReference type="Pfam" id="PF23232">
    <property type="entry name" value="AAA_lid_13"/>
    <property type="match status" value="1"/>
</dbReference>
<feature type="region of interest" description="Disordered" evidence="1">
    <location>
        <begin position="1024"/>
        <end position="1045"/>
    </location>
</feature>
<dbReference type="PANTHER" id="PTHR46411:SF3">
    <property type="entry name" value="AAA+ ATPASE DOMAIN-CONTAINING PROTEIN"/>
    <property type="match status" value="1"/>
</dbReference>
<dbReference type="InterPro" id="IPR003593">
    <property type="entry name" value="AAA+_ATPase"/>
</dbReference>
<evidence type="ECO:0000256" key="1">
    <source>
        <dbReference type="SAM" id="MobiDB-lite"/>
    </source>
</evidence>
<dbReference type="InterPro" id="IPR003959">
    <property type="entry name" value="ATPase_AAA_core"/>
</dbReference>
<dbReference type="Pfam" id="PF22942">
    <property type="entry name" value="DUF7025"/>
    <property type="match status" value="1"/>
</dbReference>
<name>A0A6A6V663_9PLEO</name>
<dbReference type="SMART" id="SM00382">
    <property type="entry name" value="AAA"/>
    <property type="match status" value="1"/>
</dbReference>
<dbReference type="CDD" id="cd19481">
    <property type="entry name" value="RecA-like_protease"/>
    <property type="match status" value="1"/>
</dbReference>
<feature type="compositionally biased region" description="Basic and acidic residues" evidence="1">
    <location>
        <begin position="135"/>
        <end position="152"/>
    </location>
</feature>
<feature type="compositionally biased region" description="Polar residues" evidence="1">
    <location>
        <begin position="23"/>
        <end position="38"/>
    </location>
</feature>
<evidence type="ECO:0000313" key="4">
    <source>
        <dbReference type="Proteomes" id="UP000799440"/>
    </source>
</evidence>
<evidence type="ECO:0000313" key="3">
    <source>
        <dbReference type="EMBL" id="KAF2746162.1"/>
    </source>
</evidence>
<feature type="region of interest" description="Disordered" evidence="1">
    <location>
        <begin position="1"/>
        <end position="213"/>
    </location>
</feature>
<feature type="compositionally biased region" description="Basic and acidic residues" evidence="1">
    <location>
        <begin position="362"/>
        <end position="378"/>
    </location>
</feature>
<feature type="domain" description="AAA+ ATPase" evidence="2">
    <location>
        <begin position="809"/>
        <end position="936"/>
    </location>
</feature>
<dbReference type="InterPro" id="IPR054289">
    <property type="entry name" value="DUF7025"/>
</dbReference>
<feature type="region of interest" description="Disordered" evidence="1">
    <location>
        <begin position="352"/>
        <end position="401"/>
    </location>
</feature>
<feature type="region of interest" description="Disordered" evidence="1">
    <location>
        <begin position="256"/>
        <end position="286"/>
    </location>
</feature>
<proteinExistence type="predicted"/>
<dbReference type="PANTHER" id="PTHR46411">
    <property type="entry name" value="FAMILY ATPASE, PUTATIVE-RELATED"/>
    <property type="match status" value="1"/>
</dbReference>
<keyword evidence="4" id="KW-1185">Reference proteome</keyword>
<organism evidence="3 4">
    <name type="scientific">Sporormia fimetaria CBS 119925</name>
    <dbReference type="NCBI Taxonomy" id="1340428"/>
    <lineage>
        <taxon>Eukaryota</taxon>
        <taxon>Fungi</taxon>
        <taxon>Dikarya</taxon>
        <taxon>Ascomycota</taxon>
        <taxon>Pezizomycotina</taxon>
        <taxon>Dothideomycetes</taxon>
        <taxon>Pleosporomycetidae</taxon>
        <taxon>Pleosporales</taxon>
        <taxon>Sporormiaceae</taxon>
        <taxon>Sporormia</taxon>
    </lineage>
</organism>
<protein>
    <recommendedName>
        <fullName evidence="2">AAA+ ATPase domain-containing protein</fullName>
    </recommendedName>
</protein>
<dbReference type="InterPro" id="IPR027417">
    <property type="entry name" value="P-loop_NTPase"/>
</dbReference>
<dbReference type="Gene3D" id="3.40.50.300">
    <property type="entry name" value="P-loop containing nucleotide triphosphate hydrolases"/>
    <property type="match status" value="1"/>
</dbReference>
<evidence type="ECO:0000259" key="2">
    <source>
        <dbReference type="SMART" id="SM00382"/>
    </source>
</evidence>
<dbReference type="SUPFAM" id="SSF52540">
    <property type="entry name" value="P-loop containing nucleoside triphosphate hydrolases"/>
    <property type="match status" value="1"/>
</dbReference>
<feature type="compositionally biased region" description="Acidic residues" evidence="1">
    <location>
        <begin position="1263"/>
        <end position="1275"/>
    </location>
</feature>
<dbReference type="EMBL" id="MU006579">
    <property type="protein sequence ID" value="KAF2746162.1"/>
    <property type="molecule type" value="Genomic_DNA"/>
</dbReference>
<reference evidence="3" key="1">
    <citation type="journal article" date="2020" name="Stud. Mycol.">
        <title>101 Dothideomycetes genomes: a test case for predicting lifestyles and emergence of pathogens.</title>
        <authorList>
            <person name="Haridas S."/>
            <person name="Albert R."/>
            <person name="Binder M."/>
            <person name="Bloem J."/>
            <person name="Labutti K."/>
            <person name="Salamov A."/>
            <person name="Andreopoulos B."/>
            <person name="Baker S."/>
            <person name="Barry K."/>
            <person name="Bills G."/>
            <person name="Bluhm B."/>
            <person name="Cannon C."/>
            <person name="Castanera R."/>
            <person name="Culley D."/>
            <person name="Daum C."/>
            <person name="Ezra D."/>
            <person name="Gonzalez J."/>
            <person name="Henrissat B."/>
            <person name="Kuo A."/>
            <person name="Liang C."/>
            <person name="Lipzen A."/>
            <person name="Lutzoni F."/>
            <person name="Magnuson J."/>
            <person name="Mondo S."/>
            <person name="Nolan M."/>
            <person name="Ohm R."/>
            <person name="Pangilinan J."/>
            <person name="Park H.-J."/>
            <person name="Ramirez L."/>
            <person name="Alfaro M."/>
            <person name="Sun H."/>
            <person name="Tritt A."/>
            <person name="Yoshinaga Y."/>
            <person name="Zwiers L.-H."/>
            <person name="Turgeon B."/>
            <person name="Goodwin S."/>
            <person name="Spatafora J."/>
            <person name="Crous P."/>
            <person name="Grigoriev I."/>
        </authorList>
    </citation>
    <scope>NUCLEOTIDE SEQUENCE</scope>
    <source>
        <strain evidence="3">CBS 119925</strain>
    </source>
</reference>
<dbReference type="Proteomes" id="UP000799440">
    <property type="component" value="Unassembled WGS sequence"/>
</dbReference>
<dbReference type="GO" id="GO:0005524">
    <property type="term" value="F:ATP binding"/>
    <property type="evidence" value="ECO:0007669"/>
    <property type="project" value="InterPro"/>
</dbReference>
<feature type="compositionally biased region" description="Polar residues" evidence="1">
    <location>
        <begin position="1"/>
        <end position="11"/>
    </location>
</feature>
<dbReference type="GO" id="GO:0016887">
    <property type="term" value="F:ATP hydrolysis activity"/>
    <property type="evidence" value="ECO:0007669"/>
    <property type="project" value="InterPro"/>
</dbReference>
<sequence>MAAADPQQNILRFTGPAMAQPEYPTSATEAVQTKSSPHQADDTRAMPASQPAADVSTSELPHTAPLDAKDTSSDVHVLLTLGPLVGDAKELPAKTGKRTLPTDQPIEVVEPSSENSKTSKDSAPEIPEAILEPDEGAKNDADEEESEKKEISQDAAEGSVVTDKPDEAQDDNSPTKGAEDCEENATAAEQLPHDDASDNKVEVPEPELSWEEKRQKLPKVAEVKWYNNFERFKNRYSEDEGLEIIEVLRANPNTAREVQEERARRIGRKKRKTNESEKSKEDGEGTWMQRVRIQSPPILYLLSRISGHGSEWSVDSPRTFFRPFRAFYYFQPRMKEYLHVLRLKLAEQERKEATTGEANDGGIKDEEGTAKPESKAVEDIDSDVESSDDDEADKDEIEEEPLLAGVAVEMDEVLKSDASGEHNKTTSTDSIGDIATAVKHLRCYVKFVDQHIMPMYKQFAGMSRRRIRFHDLWMCFNSGEILYQPIATETKSQNSVGVRSTSHQSAWRLVSMEYEHYVEGPADTLEKGRKGNLELNLEIRAYYIDYNGSSYGPVHKTFKIPSYEGEKEINSLNIYPMRYAQNADAMRKQLEDQGRRFQSIVKDKHLFYEGWTLTYPPVGEVEAEHKNPEHVEGDVIIDFLEGYKKDPSLKPVFETTTKYEDKDWPSTDDGLPIIYWSDPMRIKTLGRIKEKAQINEWFGGYLEKKHSSSNKFIKQWDNGKVTELEGDDVLLLPRRMMAYALRERKFVMVDLHSLRPVITQENVFRDLKIQDSHKRMVKSLVKAHFLKQDFHKNHPAGDLNQDLIRGKGTGLVILLHGVPGVGKTATAEAVAQANNKPLFVITCGDLGFTPSEVEGALKDIFRLAHLWECILLLDEADIFLSKRDIGDLKRNALVSVFLRVLEYYSGILFLTTNRVGILDEAFKSRIHVSLYYPRLSLEQTLAIFELNIRKLQAIEDARQKQQDESTVGLDVDVDGIMDWAEWYFNRGDLEDSQRWNGRQIRNAFQIASSLADFDMEKSSLEHWDELESPTAQKKSDESGGPASAAPRRILNWRQFDVVAKAIEDFDQYLIEATGTDEDNARTLGIRADNYDPRQTPNNRPKYYPPRSRAGPPQYLRPTRRNSNLHDNPQSPSSSHRSPGRSERGGYRGPPPGRSREERYPAQRPNYRPPPLPPQGQQRGSDSPARGGTGRPVSARGTPQAQRGRRQEYTTTPARRPIPRPRQEDSGYSGWSATPRSVEHGNYPPEDQEEGHEGAYREEYTEGGYEEGGYDDEEYVEGEKYY</sequence>
<feature type="compositionally biased region" description="Acidic residues" evidence="1">
    <location>
        <begin position="379"/>
        <end position="401"/>
    </location>
</feature>
<accession>A0A6A6V663</accession>
<gene>
    <name evidence="3" type="ORF">M011DRAFT_469020</name>
</gene>